<dbReference type="AlphaFoldDB" id="A0AAV0KRP2"/>
<dbReference type="PANTHER" id="PTHR16056">
    <property type="entry name" value="REGULATOR OF MICROTUBULE DYNAMICS PROTEIN"/>
    <property type="match status" value="1"/>
</dbReference>
<keyword evidence="3" id="KW-1185">Reference proteome</keyword>
<dbReference type="InterPro" id="IPR016024">
    <property type="entry name" value="ARM-type_fold"/>
</dbReference>
<name>A0AAV0KRP2_9ROSI</name>
<feature type="region of interest" description="Disordered" evidence="1">
    <location>
        <begin position="1"/>
        <end position="23"/>
    </location>
</feature>
<evidence type="ECO:0000256" key="1">
    <source>
        <dbReference type="SAM" id="MobiDB-lite"/>
    </source>
</evidence>
<gene>
    <name evidence="2" type="ORF">LITE_LOCUS20045</name>
</gene>
<evidence type="ECO:0000313" key="2">
    <source>
        <dbReference type="EMBL" id="CAI0424681.1"/>
    </source>
</evidence>
<organism evidence="2 3">
    <name type="scientific">Linum tenue</name>
    <dbReference type="NCBI Taxonomy" id="586396"/>
    <lineage>
        <taxon>Eukaryota</taxon>
        <taxon>Viridiplantae</taxon>
        <taxon>Streptophyta</taxon>
        <taxon>Embryophyta</taxon>
        <taxon>Tracheophyta</taxon>
        <taxon>Spermatophyta</taxon>
        <taxon>Magnoliopsida</taxon>
        <taxon>eudicotyledons</taxon>
        <taxon>Gunneridae</taxon>
        <taxon>Pentapetalae</taxon>
        <taxon>rosids</taxon>
        <taxon>fabids</taxon>
        <taxon>Malpighiales</taxon>
        <taxon>Linaceae</taxon>
        <taxon>Linum</taxon>
    </lineage>
</organism>
<dbReference type="Gene3D" id="1.25.10.10">
    <property type="entry name" value="Leucine-rich Repeat Variant"/>
    <property type="match status" value="1"/>
</dbReference>
<dbReference type="PANTHER" id="PTHR16056:SF2">
    <property type="entry name" value="TESTIS-EXPRESSED PROTEIN 10"/>
    <property type="match status" value="1"/>
</dbReference>
<proteinExistence type="predicted"/>
<reference evidence="2" key="1">
    <citation type="submission" date="2022-08" db="EMBL/GenBank/DDBJ databases">
        <authorList>
            <person name="Gutierrez-Valencia J."/>
        </authorList>
    </citation>
    <scope>NUCLEOTIDE SEQUENCE</scope>
</reference>
<protein>
    <submittedName>
        <fullName evidence="2">Uncharacterized protein</fullName>
    </submittedName>
</protein>
<sequence length="200" mass="22944">HLKFSNGERKRKGNWGSPTAGCKTHVDSRPGVELVLWSFVLSEGWFRLLYKALVDGGRKTGTMPKNRAASTNKKQQKRGVDFKSVASDKVGLAVSKKGLTLKELLQQTSHHNARVRKDALMGMRDLFLKYPEELRSHRYAVIEKLRERISDDDKMVRENLYLLIKSVVLPACKEDNQGPIISMMMVYIFNARHIWRLMSD</sequence>
<accession>A0AAV0KRP2</accession>
<feature type="compositionally biased region" description="Basic residues" evidence="1">
    <location>
        <begin position="1"/>
        <end position="13"/>
    </location>
</feature>
<feature type="non-terminal residue" evidence="2">
    <location>
        <position position="1"/>
    </location>
</feature>
<feature type="region of interest" description="Disordered" evidence="1">
    <location>
        <begin position="60"/>
        <end position="79"/>
    </location>
</feature>
<dbReference type="SUPFAM" id="SSF48371">
    <property type="entry name" value="ARM repeat"/>
    <property type="match status" value="1"/>
</dbReference>
<evidence type="ECO:0000313" key="3">
    <source>
        <dbReference type="Proteomes" id="UP001154282"/>
    </source>
</evidence>
<comment type="caution">
    <text evidence="2">The sequence shown here is derived from an EMBL/GenBank/DDBJ whole genome shotgun (WGS) entry which is preliminary data.</text>
</comment>
<dbReference type="EMBL" id="CAMGYJ010000005">
    <property type="protein sequence ID" value="CAI0424681.1"/>
    <property type="molecule type" value="Genomic_DNA"/>
</dbReference>
<dbReference type="GO" id="GO:0005634">
    <property type="term" value="C:nucleus"/>
    <property type="evidence" value="ECO:0007669"/>
    <property type="project" value="TreeGrafter"/>
</dbReference>
<dbReference type="InterPro" id="IPR011989">
    <property type="entry name" value="ARM-like"/>
</dbReference>
<dbReference type="Proteomes" id="UP001154282">
    <property type="component" value="Unassembled WGS sequence"/>
</dbReference>